<keyword evidence="7" id="KW-0653">Protein transport</keyword>
<keyword evidence="3" id="KW-1003">Cell membrane</keyword>
<gene>
    <name evidence="9" type="ORF">Spb1_03500</name>
</gene>
<evidence type="ECO:0000256" key="6">
    <source>
        <dbReference type="ARBA" id="ARBA00023136"/>
    </source>
</evidence>
<comment type="similarity">
    <text evidence="2 7">Belongs to the ExbD/TolR family.</text>
</comment>
<dbReference type="KEGG" id="peh:Spb1_03500"/>
<sequence>MGSKRRPDSGGKVEIPMAPMIDIVFQLLIFFMLQLKIMAPEGNFDINMPLGQSSQQSSDAPLVPDIKVKLISDANGNLAQLKFGERNLGVGDGAFEALGAEVLKIIGTPGNPATKDIEVEIDADYELHYEYVIKAVSHCTGKIDPQTKQLVRYVEKIKFAPPRLPKNS</sequence>
<keyword evidence="10" id="KW-1185">Reference proteome</keyword>
<feature type="transmembrane region" description="Helical" evidence="8">
    <location>
        <begin position="20"/>
        <end position="39"/>
    </location>
</feature>
<dbReference type="InterPro" id="IPR003400">
    <property type="entry name" value="ExbD"/>
</dbReference>
<evidence type="ECO:0000256" key="4">
    <source>
        <dbReference type="ARBA" id="ARBA00022692"/>
    </source>
</evidence>
<comment type="subcellular location">
    <subcellularLocation>
        <location evidence="1">Cell membrane</location>
        <topology evidence="1">Single-pass membrane protein</topology>
    </subcellularLocation>
    <subcellularLocation>
        <location evidence="7">Cell membrane</location>
        <topology evidence="7">Single-pass type II membrane protein</topology>
    </subcellularLocation>
</comment>
<keyword evidence="6 8" id="KW-0472">Membrane</keyword>
<keyword evidence="7" id="KW-0813">Transport</keyword>
<evidence type="ECO:0000256" key="2">
    <source>
        <dbReference type="ARBA" id="ARBA00005811"/>
    </source>
</evidence>
<reference evidence="9 10" key="1">
    <citation type="submission" date="2019-02" db="EMBL/GenBank/DDBJ databases">
        <title>Deep-cultivation of Planctomycetes and their phenomic and genomic characterization uncovers novel biology.</title>
        <authorList>
            <person name="Wiegand S."/>
            <person name="Jogler M."/>
            <person name="Boedeker C."/>
            <person name="Pinto D."/>
            <person name="Vollmers J."/>
            <person name="Rivas-Marin E."/>
            <person name="Kohn T."/>
            <person name="Peeters S.H."/>
            <person name="Heuer A."/>
            <person name="Rast P."/>
            <person name="Oberbeckmann S."/>
            <person name="Bunk B."/>
            <person name="Jeske O."/>
            <person name="Meyerdierks A."/>
            <person name="Storesund J.E."/>
            <person name="Kallscheuer N."/>
            <person name="Luecker S."/>
            <person name="Lage O.M."/>
            <person name="Pohl T."/>
            <person name="Merkel B.J."/>
            <person name="Hornburger P."/>
            <person name="Mueller R.-W."/>
            <person name="Bruemmer F."/>
            <person name="Labrenz M."/>
            <person name="Spormann A.M."/>
            <person name="Op den Camp H."/>
            <person name="Overmann J."/>
            <person name="Amann R."/>
            <person name="Jetten M.S.M."/>
            <person name="Mascher T."/>
            <person name="Medema M.H."/>
            <person name="Devos D.P."/>
            <person name="Kaster A.-K."/>
            <person name="Ovreas L."/>
            <person name="Rohde M."/>
            <person name="Galperin M.Y."/>
            <person name="Jogler C."/>
        </authorList>
    </citation>
    <scope>NUCLEOTIDE SEQUENCE [LARGE SCALE GENOMIC DNA]</scope>
    <source>
        <strain evidence="9 10">Spb1</strain>
    </source>
</reference>
<dbReference type="EMBL" id="CP036299">
    <property type="protein sequence ID" value="QDV28487.1"/>
    <property type="molecule type" value="Genomic_DNA"/>
</dbReference>
<dbReference type="GO" id="GO:0015031">
    <property type="term" value="P:protein transport"/>
    <property type="evidence" value="ECO:0007669"/>
    <property type="project" value="UniProtKB-KW"/>
</dbReference>
<evidence type="ECO:0000256" key="7">
    <source>
        <dbReference type="RuleBase" id="RU003879"/>
    </source>
</evidence>
<dbReference type="RefSeq" id="WP_145294819.1">
    <property type="nucleotide sequence ID" value="NZ_CP036299.1"/>
</dbReference>
<dbReference type="PANTHER" id="PTHR30558:SF3">
    <property type="entry name" value="BIOPOLYMER TRANSPORT PROTEIN EXBD-RELATED"/>
    <property type="match status" value="1"/>
</dbReference>
<evidence type="ECO:0000313" key="10">
    <source>
        <dbReference type="Proteomes" id="UP000315349"/>
    </source>
</evidence>
<dbReference type="OrthoDB" id="9789920at2"/>
<dbReference type="GO" id="GO:0005886">
    <property type="term" value="C:plasma membrane"/>
    <property type="evidence" value="ECO:0007669"/>
    <property type="project" value="UniProtKB-SubCell"/>
</dbReference>
<name>A0A518GIR8_9PLAN</name>
<evidence type="ECO:0000256" key="8">
    <source>
        <dbReference type="SAM" id="Phobius"/>
    </source>
</evidence>
<keyword evidence="5 8" id="KW-1133">Transmembrane helix</keyword>
<evidence type="ECO:0000256" key="3">
    <source>
        <dbReference type="ARBA" id="ARBA00022475"/>
    </source>
</evidence>
<dbReference type="Proteomes" id="UP000315349">
    <property type="component" value="Chromosome"/>
</dbReference>
<dbReference type="Pfam" id="PF02472">
    <property type="entry name" value="ExbD"/>
    <property type="match status" value="1"/>
</dbReference>
<keyword evidence="4 7" id="KW-0812">Transmembrane</keyword>
<dbReference type="PANTHER" id="PTHR30558">
    <property type="entry name" value="EXBD MEMBRANE COMPONENT OF PMF-DRIVEN MACROMOLECULE IMPORT SYSTEM"/>
    <property type="match status" value="1"/>
</dbReference>
<dbReference type="GO" id="GO:0022857">
    <property type="term" value="F:transmembrane transporter activity"/>
    <property type="evidence" value="ECO:0007669"/>
    <property type="project" value="InterPro"/>
</dbReference>
<evidence type="ECO:0000256" key="1">
    <source>
        <dbReference type="ARBA" id="ARBA00004162"/>
    </source>
</evidence>
<evidence type="ECO:0000313" key="9">
    <source>
        <dbReference type="EMBL" id="QDV28487.1"/>
    </source>
</evidence>
<proteinExistence type="inferred from homology"/>
<accession>A0A518GIR8</accession>
<protein>
    <submittedName>
        <fullName evidence="9">Biopolymer transport protein ExbD/TolR</fullName>
    </submittedName>
</protein>
<organism evidence="9 10">
    <name type="scientific">Planctopirus ephydatiae</name>
    <dbReference type="NCBI Taxonomy" id="2528019"/>
    <lineage>
        <taxon>Bacteria</taxon>
        <taxon>Pseudomonadati</taxon>
        <taxon>Planctomycetota</taxon>
        <taxon>Planctomycetia</taxon>
        <taxon>Planctomycetales</taxon>
        <taxon>Planctomycetaceae</taxon>
        <taxon>Planctopirus</taxon>
    </lineage>
</organism>
<dbReference type="AlphaFoldDB" id="A0A518GIR8"/>
<evidence type="ECO:0000256" key="5">
    <source>
        <dbReference type="ARBA" id="ARBA00022989"/>
    </source>
</evidence>